<dbReference type="GO" id="GO:0003677">
    <property type="term" value="F:DNA binding"/>
    <property type="evidence" value="ECO:0007669"/>
    <property type="project" value="UniProtKB-KW"/>
</dbReference>
<comment type="cofactor">
    <cofactor evidence="14">
        <name>Mg(2+)</name>
        <dbReference type="ChEBI" id="CHEBI:18420"/>
    </cofactor>
    <cofactor evidence="14">
        <name>Mn(2+)</name>
        <dbReference type="ChEBI" id="CHEBI:29035"/>
    </cofactor>
</comment>
<dbReference type="GO" id="GO:0043571">
    <property type="term" value="P:maintenance of CRISPR repeat elements"/>
    <property type="evidence" value="ECO:0007669"/>
    <property type="project" value="UniProtKB-UniRule"/>
</dbReference>
<evidence type="ECO:0000256" key="4">
    <source>
        <dbReference type="ARBA" id="ARBA00022801"/>
    </source>
</evidence>
<keyword evidence="8" id="KW-0411">Iron-sulfur</keyword>
<keyword evidence="17" id="KW-1185">Reference proteome</keyword>
<feature type="domain" description="DUF83" evidence="15">
    <location>
        <begin position="10"/>
        <end position="188"/>
    </location>
</feature>
<evidence type="ECO:0000313" key="16">
    <source>
        <dbReference type="EMBL" id="QDT32302.1"/>
    </source>
</evidence>
<comment type="similarity">
    <text evidence="14">Belongs to the CRISPR-associated endonuclease Cas1 family.</text>
</comment>
<dbReference type="InterPro" id="IPR050646">
    <property type="entry name" value="Cas1"/>
</dbReference>
<dbReference type="KEGG" id="tpol:Mal48_15450"/>
<evidence type="ECO:0000256" key="8">
    <source>
        <dbReference type="ARBA" id="ARBA00023014"/>
    </source>
</evidence>
<dbReference type="Gene3D" id="3.90.320.10">
    <property type="match status" value="1"/>
</dbReference>
<comment type="function">
    <text evidence="14">CRISPR (clustered regularly interspaced short palindromic repeat), is an adaptive immune system that provides protection against mobile genetic elements (viruses, transposable elements and conjugative plasmids). CRISPR clusters contain spacers, sequences complementary to antecedent mobile elements, and target invading nucleic acids. CRISPR clusters are transcribed and processed into CRISPR RNA (crRNA). Acts as a dsDNA endonuclease. Involved in the integration of spacer DNA into the CRISPR cassette.</text>
</comment>
<evidence type="ECO:0000256" key="10">
    <source>
        <dbReference type="ARBA" id="ARBA00023125"/>
    </source>
</evidence>
<evidence type="ECO:0000256" key="9">
    <source>
        <dbReference type="ARBA" id="ARBA00023118"/>
    </source>
</evidence>
<protein>
    <recommendedName>
        <fullName evidence="14">CRISPR-associated endonuclease Cas1</fullName>
        <ecNumber evidence="14">3.1.-.-</ecNumber>
    </recommendedName>
</protein>
<evidence type="ECO:0000256" key="5">
    <source>
        <dbReference type="ARBA" id="ARBA00022839"/>
    </source>
</evidence>
<keyword evidence="10 14" id="KW-0238">DNA-binding</keyword>
<evidence type="ECO:0000256" key="3">
    <source>
        <dbReference type="ARBA" id="ARBA00022759"/>
    </source>
</evidence>
<evidence type="ECO:0000256" key="1">
    <source>
        <dbReference type="ARBA" id="ARBA00022722"/>
    </source>
</evidence>
<feature type="binding site" evidence="14">
    <location>
        <position position="438"/>
    </location>
    <ligand>
        <name>Mn(2+)</name>
        <dbReference type="ChEBI" id="CHEBI:29035"/>
    </ligand>
</feature>
<keyword evidence="11 14" id="KW-0464">Manganese</keyword>
<dbReference type="GO" id="GO:0046872">
    <property type="term" value="F:metal ion binding"/>
    <property type="evidence" value="ECO:0007669"/>
    <property type="project" value="UniProtKB-UniRule"/>
</dbReference>
<evidence type="ECO:0000256" key="6">
    <source>
        <dbReference type="ARBA" id="ARBA00022842"/>
    </source>
</evidence>
<proteinExistence type="inferred from homology"/>
<feature type="binding site" evidence="14">
    <location>
        <position position="369"/>
    </location>
    <ligand>
        <name>Mn(2+)</name>
        <dbReference type="ChEBI" id="CHEBI:29035"/>
    </ligand>
</feature>
<dbReference type="InterPro" id="IPR013343">
    <property type="entry name" value="CRISPR-assoc_prot_Cas4"/>
</dbReference>
<dbReference type="PANTHER" id="PTHR34353">
    <property type="entry name" value="CRISPR-ASSOCIATED ENDONUCLEASE CAS1 1"/>
    <property type="match status" value="1"/>
</dbReference>
<dbReference type="InterPro" id="IPR002729">
    <property type="entry name" value="CRISPR-assoc_Cas1"/>
</dbReference>
<dbReference type="InterPro" id="IPR011604">
    <property type="entry name" value="PDDEXK-like_dom_sf"/>
</dbReference>
<dbReference type="InterPro" id="IPR042211">
    <property type="entry name" value="CRISPR-assoc_Cas1_N"/>
</dbReference>
<dbReference type="InterPro" id="IPR022765">
    <property type="entry name" value="Dna2/Cas4_DUF83"/>
</dbReference>
<keyword evidence="9 14" id="KW-0051">Antiviral defense</keyword>
<dbReference type="PANTHER" id="PTHR34353:SF2">
    <property type="entry name" value="CRISPR-ASSOCIATED ENDONUCLEASE CAS1 1"/>
    <property type="match status" value="1"/>
</dbReference>
<dbReference type="NCBIfam" id="TIGR00287">
    <property type="entry name" value="cas1"/>
    <property type="match status" value="1"/>
</dbReference>
<keyword evidence="3 14" id="KW-0255">Endonuclease</keyword>
<dbReference type="InterPro" id="IPR023844">
    <property type="entry name" value="CRISPR-assoc_Cas1_MYXAN"/>
</dbReference>
<evidence type="ECO:0000313" key="17">
    <source>
        <dbReference type="Proteomes" id="UP000315724"/>
    </source>
</evidence>
<dbReference type="InterPro" id="IPR042206">
    <property type="entry name" value="CRISPR-assoc_Cas1_C"/>
</dbReference>
<evidence type="ECO:0000256" key="12">
    <source>
        <dbReference type="ARBA" id="ARBA00033996"/>
    </source>
</evidence>
<dbReference type="Pfam" id="PF01867">
    <property type="entry name" value="Cas_Cas1"/>
    <property type="match status" value="1"/>
</dbReference>
<organism evidence="16 17">
    <name type="scientific">Thalassoglobus polymorphus</name>
    <dbReference type="NCBI Taxonomy" id="2527994"/>
    <lineage>
        <taxon>Bacteria</taxon>
        <taxon>Pseudomonadati</taxon>
        <taxon>Planctomycetota</taxon>
        <taxon>Planctomycetia</taxon>
        <taxon>Planctomycetales</taxon>
        <taxon>Planctomycetaceae</taxon>
        <taxon>Thalassoglobus</taxon>
    </lineage>
</organism>
<sequence length="546" mass="62357">MNDSPPLRVMALHALLYCERLFYLEEVEEIRVANDRVYAGRQLHAERLPLDDETPEIRELDVASEEWGIYGKLDAVRRRDGNWVVYEHKKGRSNLDDNKRPLPWPSDRIQLIAYAVLASESLGEPISQGRIRYHANNKTAFVEIDEIARQDLIDAVNRAQALRKKTTRPPVTENDRLCVKCSLAPVCLPEEERLQEPDENRIAIPLPSNRERHTLHVAARKAYVSRSSASLLVKLEDEKQKVPVSQVDSIVIHGHAQITTQALHLCAYKNIPIHWISYGGKFLAGTTYSAGRVQQRIRQFEALTDHEMCVSLSRILLHAKIEMQLKYLLRATRNNQTARTNCEQNIAHIRECLRKLAQAESLETMRGLEGIAAKSYFASIPQILSSRVPQSLLPHGRSKHPPRDPFNSLLSFGYSMLFNAVHRSIITVGLDPAFGFLHQPRSAAPPLVMDLMELFRVLLVDMPLVGSFNRGQWSEDDFKRTKSHVWLTDEGRKKAISLFESRMDETSQHPHTGRAMTYIRLVELEARLLEKEWTGTAGLFGQLRIR</sequence>
<evidence type="ECO:0000256" key="13">
    <source>
        <dbReference type="ARBA" id="ARBA00038592"/>
    </source>
</evidence>
<dbReference type="NCBIfam" id="TIGR03983">
    <property type="entry name" value="cas1_MYXAN"/>
    <property type="match status" value="1"/>
</dbReference>
<dbReference type="GO" id="GO:0051607">
    <property type="term" value="P:defense response to virus"/>
    <property type="evidence" value="ECO:0007669"/>
    <property type="project" value="UniProtKB-UniRule"/>
</dbReference>
<dbReference type="Gene3D" id="1.20.120.920">
    <property type="entry name" value="CRISPR-associated endonuclease Cas1, C-terminal domain"/>
    <property type="match status" value="1"/>
</dbReference>
<evidence type="ECO:0000256" key="14">
    <source>
        <dbReference type="HAMAP-Rule" id="MF_01470"/>
    </source>
</evidence>
<keyword evidence="7" id="KW-0408">Iron</keyword>
<dbReference type="GO" id="GO:0004527">
    <property type="term" value="F:exonuclease activity"/>
    <property type="evidence" value="ECO:0007669"/>
    <property type="project" value="UniProtKB-KW"/>
</dbReference>
<keyword evidence="1 14" id="KW-0540">Nuclease</keyword>
<gene>
    <name evidence="14" type="primary">cas1</name>
    <name evidence="16" type="ORF">Mal48_15450</name>
</gene>
<dbReference type="Gene3D" id="3.100.10.20">
    <property type="entry name" value="CRISPR-associated endonuclease Cas1, N-terminal domain"/>
    <property type="match status" value="1"/>
</dbReference>
<keyword evidence="5" id="KW-0269">Exonuclease</keyword>
<evidence type="ECO:0000259" key="15">
    <source>
        <dbReference type="Pfam" id="PF01930"/>
    </source>
</evidence>
<dbReference type="RefSeq" id="WP_197442135.1">
    <property type="nucleotide sequence ID" value="NZ_CP036267.1"/>
</dbReference>
<accession>A0A517QKY4</accession>
<dbReference type="NCBIfam" id="TIGR00372">
    <property type="entry name" value="cas4"/>
    <property type="match status" value="1"/>
</dbReference>
<evidence type="ECO:0000256" key="2">
    <source>
        <dbReference type="ARBA" id="ARBA00022723"/>
    </source>
</evidence>
<reference evidence="16 17" key="1">
    <citation type="submission" date="2019-02" db="EMBL/GenBank/DDBJ databases">
        <title>Deep-cultivation of Planctomycetes and their phenomic and genomic characterization uncovers novel biology.</title>
        <authorList>
            <person name="Wiegand S."/>
            <person name="Jogler M."/>
            <person name="Boedeker C."/>
            <person name="Pinto D."/>
            <person name="Vollmers J."/>
            <person name="Rivas-Marin E."/>
            <person name="Kohn T."/>
            <person name="Peeters S.H."/>
            <person name="Heuer A."/>
            <person name="Rast P."/>
            <person name="Oberbeckmann S."/>
            <person name="Bunk B."/>
            <person name="Jeske O."/>
            <person name="Meyerdierks A."/>
            <person name="Storesund J.E."/>
            <person name="Kallscheuer N."/>
            <person name="Luecker S."/>
            <person name="Lage O.M."/>
            <person name="Pohl T."/>
            <person name="Merkel B.J."/>
            <person name="Hornburger P."/>
            <person name="Mueller R.-W."/>
            <person name="Bruemmer F."/>
            <person name="Labrenz M."/>
            <person name="Spormann A.M."/>
            <person name="Op den Camp H."/>
            <person name="Overmann J."/>
            <person name="Amann R."/>
            <person name="Jetten M.S.M."/>
            <person name="Mascher T."/>
            <person name="Medema M.H."/>
            <person name="Devos D.P."/>
            <person name="Kaster A.-K."/>
            <person name="Ovreas L."/>
            <person name="Rohde M."/>
            <person name="Galperin M.Y."/>
            <person name="Jogler C."/>
        </authorList>
    </citation>
    <scope>NUCLEOTIDE SEQUENCE [LARGE SCALE GENOMIC DNA]</scope>
    <source>
        <strain evidence="16 17">Mal48</strain>
    </source>
</reference>
<comment type="catalytic activity">
    <reaction evidence="12">
        <text>exonucleolytic cleavage in the 5'- to 3'-direction to yield nucleoside 3'-phosphates.</text>
        <dbReference type="EC" id="3.1.12.1"/>
    </reaction>
</comment>
<dbReference type="EC" id="3.1.-.-" evidence="14"/>
<evidence type="ECO:0000256" key="11">
    <source>
        <dbReference type="ARBA" id="ARBA00023211"/>
    </source>
</evidence>
<keyword evidence="4 14" id="KW-0378">Hydrolase</keyword>
<dbReference type="GO" id="GO:0004520">
    <property type="term" value="F:DNA endonuclease activity"/>
    <property type="evidence" value="ECO:0007669"/>
    <property type="project" value="InterPro"/>
</dbReference>
<dbReference type="EMBL" id="CP036267">
    <property type="protein sequence ID" value="QDT32302.1"/>
    <property type="molecule type" value="Genomic_DNA"/>
</dbReference>
<comment type="subunit">
    <text evidence="13 14">Homodimer, forms a heterotetramer with a Cas2 homodimer.</text>
</comment>
<dbReference type="GO" id="GO:0051536">
    <property type="term" value="F:iron-sulfur cluster binding"/>
    <property type="evidence" value="ECO:0007669"/>
    <property type="project" value="UniProtKB-KW"/>
</dbReference>
<dbReference type="CDD" id="cd09634">
    <property type="entry name" value="Cas1_I-II-III"/>
    <property type="match status" value="1"/>
</dbReference>
<dbReference type="AlphaFoldDB" id="A0A517QKY4"/>
<evidence type="ECO:0000256" key="7">
    <source>
        <dbReference type="ARBA" id="ARBA00023004"/>
    </source>
</evidence>
<dbReference type="Proteomes" id="UP000315724">
    <property type="component" value="Chromosome"/>
</dbReference>
<name>A0A517QKY4_9PLAN</name>
<dbReference type="HAMAP" id="MF_01470">
    <property type="entry name" value="Cas1"/>
    <property type="match status" value="1"/>
</dbReference>
<keyword evidence="6 14" id="KW-0460">Magnesium</keyword>
<keyword evidence="2 14" id="KW-0479">Metal-binding</keyword>
<dbReference type="Pfam" id="PF01930">
    <property type="entry name" value="Cas_Cas4"/>
    <property type="match status" value="1"/>
</dbReference>
<feature type="binding site" evidence="14">
    <location>
        <position position="453"/>
    </location>
    <ligand>
        <name>Mn(2+)</name>
        <dbReference type="ChEBI" id="CHEBI:29035"/>
    </ligand>
</feature>